<evidence type="ECO:0000313" key="2">
    <source>
        <dbReference type="Proteomes" id="UP001187531"/>
    </source>
</evidence>
<dbReference type="EMBL" id="JAVRJZ010000001">
    <property type="protein sequence ID" value="KAK2726903.1"/>
    <property type="molecule type" value="Genomic_DNA"/>
</dbReference>
<sequence length="160" mass="18201">MDSASSAQRVGNAVITAKIYQELNCQRTVANGEALFQIPMAYGTIREKIGNYSTVLWKTLGKFPKASRPKRQKENKSQKLTQNLIERKKYSVIKINRDILGSTQKWNLPFLELLPQQLKKRDRIYPGSIHSRVESPIITVPKTGENDEYTADSICPDYGK</sequence>
<organism evidence="1 2">
    <name type="scientific">Artemia franciscana</name>
    <name type="common">Brine shrimp</name>
    <name type="synonym">Artemia sanfranciscana</name>
    <dbReference type="NCBI Taxonomy" id="6661"/>
    <lineage>
        <taxon>Eukaryota</taxon>
        <taxon>Metazoa</taxon>
        <taxon>Ecdysozoa</taxon>
        <taxon>Arthropoda</taxon>
        <taxon>Crustacea</taxon>
        <taxon>Branchiopoda</taxon>
        <taxon>Anostraca</taxon>
        <taxon>Artemiidae</taxon>
        <taxon>Artemia</taxon>
    </lineage>
</organism>
<gene>
    <name evidence="1" type="ORF">QYM36_007673</name>
</gene>
<comment type="caution">
    <text evidence="1">The sequence shown here is derived from an EMBL/GenBank/DDBJ whole genome shotgun (WGS) entry which is preliminary data.</text>
</comment>
<reference evidence="1" key="1">
    <citation type="submission" date="2023-07" db="EMBL/GenBank/DDBJ databases">
        <title>Chromosome-level genome assembly of Artemia franciscana.</title>
        <authorList>
            <person name="Jo E."/>
        </authorList>
    </citation>
    <scope>NUCLEOTIDE SEQUENCE</scope>
    <source>
        <tissue evidence="1">Whole body</tissue>
    </source>
</reference>
<keyword evidence="2" id="KW-1185">Reference proteome</keyword>
<dbReference type="AlphaFoldDB" id="A0AA88IEZ9"/>
<protein>
    <submittedName>
        <fullName evidence="1">Uncharacterized protein</fullName>
    </submittedName>
</protein>
<accession>A0AA88IEZ9</accession>
<name>A0AA88IEZ9_ARTSF</name>
<proteinExistence type="predicted"/>
<evidence type="ECO:0000313" key="1">
    <source>
        <dbReference type="EMBL" id="KAK2726903.1"/>
    </source>
</evidence>
<dbReference type="Proteomes" id="UP001187531">
    <property type="component" value="Unassembled WGS sequence"/>
</dbReference>